<evidence type="ECO:0000259" key="1">
    <source>
        <dbReference type="Pfam" id="PF14353"/>
    </source>
</evidence>
<protein>
    <recommendedName>
        <fullName evidence="1">CpXC domain-containing protein</fullName>
    </recommendedName>
</protein>
<gene>
    <name evidence="2" type="ordered locus">Rcas_2656</name>
</gene>
<dbReference type="eggNOG" id="ENOG5032TQR">
    <property type="taxonomic scope" value="Bacteria"/>
</dbReference>
<keyword evidence="3" id="KW-1185">Reference proteome</keyword>
<evidence type="ECO:0000313" key="3">
    <source>
        <dbReference type="Proteomes" id="UP000000263"/>
    </source>
</evidence>
<dbReference type="Proteomes" id="UP000000263">
    <property type="component" value="Chromosome"/>
</dbReference>
<dbReference type="HOGENOM" id="CLU_628281_0_0_0"/>
<name>A7NMG6_ROSCS</name>
<dbReference type="KEGG" id="rca:Rcas_2656"/>
<evidence type="ECO:0000313" key="2">
    <source>
        <dbReference type="EMBL" id="ABU58728.1"/>
    </source>
</evidence>
<feature type="domain" description="CpXC" evidence="1">
    <location>
        <begin position="24"/>
        <end position="153"/>
    </location>
</feature>
<accession>A7NMG6</accession>
<dbReference type="Pfam" id="PF14353">
    <property type="entry name" value="CpXC"/>
    <property type="match status" value="1"/>
</dbReference>
<proteinExistence type="predicted"/>
<sequence length="455" mass="50130">MHPARAILKGLRVTTGPSSQAIQLTCPSCRASLRASVVTIVDAQHPELKARLIAGQLNLAMCPNCGMAIMISAPLFYHDAAKQLALVHIPQQLNTRQEEQERFIGDATSLIMRTLPPNAPRGYLLAPRRFLTLNSLIDAVLEADGVSRETIEAQRQRVDLIGRLAEAAERGDDALAALVNQRRSEINDEFFATLDTFIAASRQVGRNDSAQLLLALRHRLAELIGFTGTGDETLSEMPDVATTEAVERLIAASDDDLEGVIAELRPVIDYSFFEEWTSRIEQAEQAGDHATAERLTARRSVILETVERMDREAQALFDAGANLLRAALDAAAPERVLRERSDQINEAFMLVLQSNLAAAERSGQVQLAERLRAIEHLATSIVEESLSPEDRFISQLLQAETPQSAAQLLRQNPAMITPAFVKHLNELADQMDQNGRKPAGDRLRQLAREASVMLF</sequence>
<dbReference type="EMBL" id="CP000804">
    <property type="protein sequence ID" value="ABU58728.1"/>
    <property type="molecule type" value="Genomic_DNA"/>
</dbReference>
<dbReference type="STRING" id="383372.Rcas_2656"/>
<organism evidence="2 3">
    <name type="scientific">Roseiflexus castenholzii (strain DSM 13941 / HLO8)</name>
    <dbReference type="NCBI Taxonomy" id="383372"/>
    <lineage>
        <taxon>Bacteria</taxon>
        <taxon>Bacillati</taxon>
        <taxon>Chloroflexota</taxon>
        <taxon>Chloroflexia</taxon>
        <taxon>Chloroflexales</taxon>
        <taxon>Roseiflexineae</taxon>
        <taxon>Roseiflexaceae</taxon>
        <taxon>Roseiflexus</taxon>
    </lineage>
</organism>
<dbReference type="AlphaFoldDB" id="A7NMG6"/>
<reference evidence="2 3" key="1">
    <citation type="submission" date="2007-08" db="EMBL/GenBank/DDBJ databases">
        <title>Complete sequence of Roseiflexus castenholzii DSM 13941.</title>
        <authorList>
            <consortium name="US DOE Joint Genome Institute"/>
            <person name="Copeland A."/>
            <person name="Lucas S."/>
            <person name="Lapidus A."/>
            <person name="Barry K."/>
            <person name="Glavina del Rio T."/>
            <person name="Dalin E."/>
            <person name="Tice H."/>
            <person name="Pitluck S."/>
            <person name="Thompson L.S."/>
            <person name="Brettin T."/>
            <person name="Bruce D."/>
            <person name="Detter J.C."/>
            <person name="Han C."/>
            <person name="Tapia R."/>
            <person name="Schmutz J."/>
            <person name="Larimer F."/>
            <person name="Land M."/>
            <person name="Hauser L."/>
            <person name="Kyrpides N."/>
            <person name="Mikhailova N."/>
            <person name="Bryant D.A."/>
            <person name="Hanada S."/>
            <person name="Tsukatani Y."/>
            <person name="Richardson P."/>
        </authorList>
    </citation>
    <scope>NUCLEOTIDE SEQUENCE [LARGE SCALE GENOMIC DNA]</scope>
    <source>
        <strain evidence="3">DSM 13941 / HLO8</strain>
    </source>
</reference>
<dbReference type="InterPro" id="IPR025682">
    <property type="entry name" value="CpXC_dom"/>
</dbReference>